<organism evidence="1 2">
    <name type="scientific">Rothia koreensis</name>
    <dbReference type="NCBI Taxonomy" id="592378"/>
    <lineage>
        <taxon>Bacteria</taxon>
        <taxon>Bacillati</taxon>
        <taxon>Actinomycetota</taxon>
        <taxon>Actinomycetes</taxon>
        <taxon>Micrococcales</taxon>
        <taxon>Micrococcaceae</taxon>
        <taxon>Rothia</taxon>
    </lineage>
</organism>
<dbReference type="Proteomes" id="UP000462152">
    <property type="component" value="Unassembled WGS sequence"/>
</dbReference>
<keyword evidence="2" id="KW-1185">Reference proteome</keyword>
<accession>A0A7K1LJA5</accession>
<dbReference type="PANTHER" id="PTHR33361:SF2">
    <property type="entry name" value="DUF885 DOMAIN-CONTAINING PROTEIN"/>
    <property type="match status" value="1"/>
</dbReference>
<dbReference type="InterPro" id="IPR010281">
    <property type="entry name" value="DUF885"/>
</dbReference>
<evidence type="ECO:0000313" key="1">
    <source>
        <dbReference type="EMBL" id="MUN54992.1"/>
    </source>
</evidence>
<sequence length="565" mass="63324">MTNELPESLRLDRRTSDVDRLADRYYDSLMELDPAAATIEGIPGHETEYGDLSPEGALEHVRLARRTLTEAEGLKPQDDVDRVTLDALRESLGLVIEMHEAGLGDWELNNIETPAHAVRQVFDLMPQASPQDWANIVGRMENVPQALQGFRDTLADAARQGRVAAARQVDILADQLAAYAEAGGFFDGLAADAAASDPALSTKGRTAAERARTGYAELAEYLRGELLPQAPERDTVGRERYRLRSREFLGATIDLDETYAWGIDELDRIIDEQQEVARRISPGATIAEAKDLLNRDPSRRIEGTDALREWMQDLSDRAVDGLSREHFAIEGPMRRLECMIAPTQEGGIYYTGPSADFSRPGRMWWSVTEGEREFTTWSETSTVYHEGVPGHHLQFSTSTAMAESINKWRAHGLWYSGHGEGWALYAERLMAELGYLDDPGDMMGMLDGQRMRAARVVFDIGIHCELQIPGRWAEALGVEPGPWTPEIGYEFLKQNLDIPQGQLDFEFNRYLGWYGQAPSYKVGQRIWEQLRDEALARGESIKDFHTRALKVGSVGLDTLRRAVSR</sequence>
<comment type="caution">
    <text evidence="1">The sequence shown here is derived from an EMBL/GenBank/DDBJ whole genome shotgun (WGS) entry which is preliminary data.</text>
</comment>
<evidence type="ECO:0000313" key="2">
    <source>
        <dbReference type="Proteomes" id="UP000462152"/>
    </source>
</evidence>
<dbReference type="OrthoDB" id="9760040at2"/>
<dbReference type="RefSeq" id="WP_129315765.1">
    <property type="nucleotide sequence ID" value="NZ_NOIQ01000011.1"/>
</dbReference>
<protein>
    <submittedName>
        <fullName evidence="1">DUF885 family protein</fullName>
    </submittedName>
</protein>
<dbReference type="Pfam" id="PF05960">
    <property type="entry name" value="DUF885"/>
    <property type="match status" value="1"/>
</dbReference>
<reference evidence="1 2" key="1">
    <citation type="submission" date="2019-12" db="EMBL/GenBank/DDBJ databases">
        <authorList>
            <person name="Li J."/>
            <person name="Shi Y."/>
            <person name="Xu G."/>
            <person name="Xiao D."/>
            <person name="Ran X."/>
        </authorList>
    </citation>
    <scope>NUCLEOTIDE SEQUENCE [LARGE SCALE GENOMIC DNA]</scope>
    <source>
        <strain evidence="1 2">JCM 15915</strain>
    </source>
</reference>
<name>A0A7K1LJA5_9MICC</name>
<proteinExistence type="predicted"/>
<dbReference type="EMBL" id="WOGT01000003">
    <property type="protein sequence ID" value="MUN54992.1"/>
    <property type="molecule type" value="Genomic_DNA"/>
</dbReference>
<gene>
    <name evidence="1" type="ORF">GMA10_07170</name>
</gene>
<dbReference type="PANTHER" id="PTHR33361">
    <property type="entry name" value="GLR0591 PROTEIN"/>
    <property type="match status" value="1"/>
</dbReference>
<dbReference type="AlphaFoldDB" id="A0A7K1LJA5"/>